<comment type="caution">
    <text evidence="1">The sequence shown here is derived from an EMBL/GenBank/DDBJ whole genome shotgun (WGS) entry which is preliminary data.</text>
</comment>
<name>A0ABM9L149_9RALS</name>
<sequence>MAECWGQPAKDMVAKLARQNLEEKIDALIKAAGDPLNDEMKKRVSDSLDVMASNFYVMSVDRVADGVHCGAQIAMKYTKANGKVMTADGAIVDFDIYHGETGKMYSIRNTGPLMQLVTDAISSI</sequence>
<reference evidence="1 2" key="1">
    <citation type="submission" date="2023-07" db="EMBL/GenBank/DDBJ databases">
        <authorList>
            <person name="Peeters C."/>
        </authorList>
    </citation>
    <scope>NUCLEOTIDE SEQUENCE [LARGE SCALE GENOMIC DNA]</scope>
    <source>
        <strain evidence="1 2">LMG 32965</strain>
    </source>
</reference>
<organism evidence="1 2">
    <name type="scientific">Ralstonia flatus</name>
    <dbReference type="NCBI Taxonomy" id="3058601"/>
    <lineage>
        <taxon>Bacteria</taxon>
        <taxon>Pseudomonadati</taxon>
        <taxon>Pseudomonadota</taxon>
        <taxon>Betaproteobacteria</taxon>
        <taxon>Burkholderiales</taxon>
        <taxon>Burkholderiaceae</taxon>
        <taxon>Ralstonia</taxon>
    </lineage>
</organism>
<gene>
    <name evidence="1" type="ORF">R77564_04003</name>
</gene>
<evidence type="ECO:0000313" key="1">
    <source>
        <dbReference type="EMBL" id="CAJ0896544.1"/>
    </source>
</evidence>
<protein>
    <submittedName>
        <fullName evidence="1">Uncharacterized protein</fullName>
    </submittedName>
</protein>
<evidence type="ECO:0000313" key="2">
    <source>
        <dbReference type="Proteomes" id="UP001189792"/>
    </source>
</evidence>
<dbReference type="EMBL" id="CAUDLI010000009">
    <property type="protein sequence ID" value="CAJ0896544.1"/>
    <property type="molecule type" value="Genomic_DNA"/>
</dbReference>
<keyword evidence="2" id="KW-1185">Reference proteome</keyword>
<dbReference type="Proteomes" id="UP001189792">
    <property type="component" value="Unassembled WGS sequence"/>
</dbReference>
<accession>A0ABM9L149</accession>
<proteinExistence type="predicted"/>